<dbReference type="InterPro" id="IPR012839">
    <property type="entry name" value="Organic_radical_activase"/>
</dbReference>
<dbReference type="NCBIfam" id="TIGR02494">
    <property type="entry name" value="PFLE_PFLC"/>
    <property type="match status" value="1"/>
</dbReference>
<protein>
    <submittedName>
        <fullName evidence="9">Choline trimethylamine-lyase activating enzyme</fullName>
        <ecNumber evidence="9">1.97.1.-</ecNumber>
    </submittedName>
</protein>
<evidence type="ECO:0000259" key="7">
    <source>
        <dbReference type="PROSITE" id="PS51379"/>
    </source>
</evidence>
<proteinExistence type="predicted"/>
<gene>
    <name evidence="9" type="ORF">NEF87_000393</name>
</gene>
<dbReference type="PROSITE" id="PS51918">
    <property type="entry name" value="RADICAL_SAM"/>
    <property type="match status" value="1"/>
</dbReference>
<evidence type="ECO:0000256" key="5">
    <source>
        <dbReference type="ARBA" id="ARBA00023004"/>
    </source>
</evidence>
<dbReference type="Pfam" id="PF13237">
    <property type="entry name" value="Fer4_10"/>
    <property type="match status" value="1"/>
</dbReference>
<dbReference type="PIRSF" id="PIRSF000371">
    <property type="entry name" value="PFL_act_enz"/>
    <property type="match status" value="1"/>
</dbReference>
<sequence>MTEQKSGENGGWVFEIQKLSTEDGPGIRTTIFFKECPLRCAWCHNPESIWKKPSIQWFKNKCIGCLSCLEVCQQKAIISSESGIKINREKCTACGECVEECPSTALKMIGKYWSVEDLYEEIAKDRAFYDKSGGGITISGGEPTLQMDFLLALLKKCKANGFSTALDTCGLSSQKNYLKLLPLVDIFLLDIKEIDSKKHKSFVGHPNEKILANIRWLAREIDNQEKQLWIRTPIIPRYTASDENIRGIASFIVEELDNKIERWDILAFNNLAAAKYARMNLPWDFTQDKLFTQDEMEYYYDIAISIGVHNVKWSGLTRKV</sequence>
<dbReference type="InterPro" id="IPR017900">
    <property type="entry name" value="4Fe4S_Fe_S_CS"/>
</dbReference>
<keyword evidence="2" id="KW-0004">4Fe-4S</keyword>
<evidence type="ECO:0000256" key="2">
    <source>
        <dbReference type="ARBA" id="ARBA00022485"/>
    </source>
</evidence>
<dbReference type="Gene3D" id="3.30.70.20">
    <property type="match status" value="1"/>
</dbReference>
<dbReference type="InterPro" id="IPR017896">
    <property type="entry name" value="4Fe4S_Fe-S-bd"/>
</dbReference>
<keyword evidence="9" id="KW-0560">Oxidoreductase</keyword>
<dbReference type="Proteomes" id="UP001208689">
    <property type="component" value="Chromosome"/>
</dbReference>
<dbReference type="PANTHER" id="PTHR30352:SF4">
    <property type="entry name" value="PYRUVATE FORMATE-LYASE 2-ACTIVATING ENZYME"/>
    <property type="match status" value="1"/>
</dbReference>
<keyword evidence="10" id="KW-1185">Reference proteome</keyword>
<dbReference type="InterPro" id="IPR034457">
    <property type="entry name" value="Organic_radical-activating"/>
</dbReference>
<accession>A0ABY6HKR9</accession>
<dbReference type="SFLD" id="SFLDS00029">
    <property type="entry name" value="Radical_SAM"/>
    <property type="match status" value="1"/>
</dbReference>
<dbReference type="Gene3D" id="3.80.30.10">
    <property type="entry name" value="pyruvate-formate lyase- activating enzyme"/>
    <property type="match status" value="1"/>
</dbReference>
<evidence type="ECO:0000256" key="4">
    <source>
        <dbReference type="ARBA" id="ARBA00022723"/>
    </source>
</evidence>
<keyword evidence="6" id="KW-0411">Iron-sulfur</keyword>
<dbReference type="Pfam" id="PF04055">
    <property type="entry name" value="Radical_SAM"/>
    <property type="match status" value="1"/>
</dbReference>
<organism evidence="9 10">
    <name type="scientific">Candidatus Lokiarchaeum ossiferum</name>
    <dbReference type="NCBI Taxonomy" id="2951803"/>
    <lineage>
        <taxon>Archaea</taxon>
        <taxon>Promethearchaeati</taxon>
        <taxon>Promethearchaeota</taxon>
        <taxon>Promethearchaeia</taxon>
        <taxon>Promethearchaeales</taxon>
        <taxon>Promethearchaeaceae</taxon>
        <taxon>Candidatus Lokiarchaeum</taxon>
    </lineage>
</organism>
<name>A0ABY6HKR9_9ARCH</name>
<dbReference type="GO" id="GO:0016491">
    <property type="term" value="F:oxidoreductase activity"/>
    <property type="evidence" value="ECO:0007669"/>
    <property type="project" value="UniProtKB-KW"/>
</dbReference>
<feature type="domain" description="Radical SAM core" evidence="8">
    <location>
        <begin position="22"/>
        <end position="305"/>
    </location>
</feature>
<dbReference type="PROSITE" id="PS51379">
    <property type="entry name" value="4FE4S_FER_2"/>
    <property type="match status" value="2"/>
</dbReference>
<dbReference type="EMBL" id="CP104013">
    <property type="protein sequence ID" value="UYP44108.1"/>
    <property type="molecule type" value="Genomic_DNA"/>
</dbReference>
<dbReference type="InterPro" id="IPR040074">
    <property type="entry name" value="BssD/PflA/YjjW"/>
</dbReference>
<dbReference type="SFLD" id="SFLDG01066">
    <property type="entry name" value="organic_radical-activating_enz"/>
    <property type="match status" value="1"/>
</dbReference>
<dbReference type="SUPFAM" id="SSF102114">
    <property type="entry name" value="Radical SAM enzymes"/>
    <property type="match status" value="1"/>
</dbReference>
<evidence type="ECO:0000259" key="8">
    <source>
        <dbReference type="PROSITE" id="PS51918"/>
    </source>
</evidence>
<evidence type="ECO:0000256" key="1">
    <source>
        <dbReference type="ARBA" id="ARBA00001966"/>
    </source>
</evidence>
<feature type="domain" description="4Fe-4S ferredoxin-type" evidence="7">
    <location>
        <begin position="82"/>
        <end position="111"/>
    </location>
</feature>
<dbReference type="InterPro" id="IPR007197">
    <property type="entry name" value="rSAM"/>
</dbReference>
<evidence type="ECO:0000256" key="3">
    <source>
        <dbReference type="ARBA" id="ARBA00022691"/>
    </source>
</evidence>
<keyword evidence="4" id="KW-0479">Metal-binding</keyword>
<keyword evidence="3" id="KW-0949">S-adenosyl-L-methionine</keyword>
<dbReference type="PROSITE" id="PS00198">
    <property type="entry name" value="4FE4S_FER_1"/>
    <property type="match status" value="1"/>
</dbReference>
<dbReference type="PANTHER" id="PTHR30352">
    <property type="entry name" value="PYRUVATE FORMATE-LYASE-ACTIVATING ENZYME"/>
    <property type="match status" value="1"/>
</dbReference>
<evidence type="ECO:0000313" key="9">
    <source>
        <dbReference type="EMBL" id="UYP44108.1"/>
    </source>
</evidence>
<feature type="domain" description="4Fe-4S ferredoxin-type" evidence="7">
    <location>
        <begin position="53"/>
        <end position="81"/>
    </location>
</feature>
<evidence type="ECO:0000313" key="10">
    <source>
        <dbReference type="Proteomes" id="UP001208689"/>
    </source>
</evidence>
<dbReference type="SUPFAM" id="SSF54862">
    <property type="entry name" value="4Fe-4S ferredoxins"/>
    <property type="match status" value="1"/>
</dbReference>
<dbReference type="InterPro" id="IPR058240">
    <property type="entry name" value="rSAM_sf"/>
</dbReference>
<keyword evidence="5" id="KW-0408">Iron</keyword>
<reference evidence="9" key="1">
    <citation type="submission" date="2022-09" db="EMBL/GenBank/DDBJ databases">
        <title>Actin cytoskeleton and complex cell architecture in an #Asgard archaeon.</title>
        <authorList>
            <person name="Ponce Toledo R.I."/>
            <person name="Schleper C."/>
            <person name="Rodrigues Oliveira T."/>
            <person name="Wollweber F."/>
            <person name="Xu J."/>
            <person name="Rittmann S."/>
            <person name="Klingl A."/>
            <person name="Pilhofer M."/>
        </authorList>
    </citation>
    <scope>NUCLEOTIDE SEQUENCE</scope>
    <source>
        <strain evidence="9">B-35</strain>
    </source>
</reference>
<evidence type="ECO:0000256" key="6">
    <source>
        <dbReference type="ARBA" id="ARBA00023014"/>
    </source>
</evidence>
<dbReference type="EC" id="1.97.1.-" evidence="9"/>
<comment type="cofactor">
    <cofactor evidence="1">
        <name>[4Fe-4S] cluster</name>
        <dbReference type="ChEBI" id="CHEBI:49883"/>
    </cofactor>
</comment>
<dbReference type="SFLD" id="SFLDG01118">
    <property type="entry name" value="activating_enzymes__group_2"/>
    <property type="match status" value="1"/>
</dbReference>